<evidence type="ECO:0000256" key="6">
    <source>
        <dbReference type="ARBA" id="ARBA00023242"/>
    </source>
</evidence>
<dbReference type="InterPro" id="IPR036236">
    <property type="entry name" value="Znf_C2H2_sf"/>
</dbReference>
<dbReference type="RefSeq" id="XP_024664560.1">
    <property type="nucleotide sequence ID" value="XM_024808792.1"/>
</dbReference>
<feature type="domain" description="Zinc finger C2H2 LYAR-type" evidence="9">
    <location>
        <begin position="30"/>
        <end position="57"/>
    </location>
</feature>
<dbReference type="GO" id="GO:0008270">
    <property type="term" value="F:zinc ion binding"/>
    <property type="evidence" value="ECO:0007669"/>
    <property type="project" value="UniProtKB-KW"/>
</dbReference>
<dbReference type="STRING" id="45607.A0A2T0FI09"/>
<gene>
    <name evidence="10" type="ORF">B9G98_02235</name>
</gene>
<keyword evidence="3" id="KW-0677">Repeat</keyword>
<dbReference type="InterPro" id="IPR039999">
    <property type="entry name" value="LYAR"/>
</dbReference>
<dbReference type="FunFam" id="3.30.1490.490:FF:000001">
    <property type="entry name" value="cell growth-regulating nucleolar protein-like"/>
    <property type="match status" value="1"/>
</dbReference>
<evidence type="ECO:0000313" key="10">
    <source>
        <dbReference type="EMBL" id="PRT54615.1"/>
    </source>
</evidence>
<reference evidence="10 11" key="1">
    <citation type="submission" date="2017-04" db="EMBL/GenBank/DDBJ databases">
        <title>Genome sequencing of [Candida] sorbophila.</title>
        <authorList>
            <person name="Ahn J.O."/>
        </authorList>
    </citation>
    <scope>NUCLEOTIDE SEQUENCE [LARGE SCALE GENOMIC DNA]</scope>
    <source>
        <strain evidence="10 11">DS02</strain>
    </source>
</reference>
<dbReference type="Proteomes" id="UP000238350">
    <property type="component" value="Unassembled WGS sequence"/>
</dbReference>
<evidence type="ECO:0000256" key="7">
    <source>
        <dbReference type="ARBA" id="ARBA00061084"/>
    </source>
</evidence>
<comment type="caution">
    <text evidence="10">The sequence shown here is derived from an EMBL/GenBank/DDBJ whole genome shotgun (WGS) entry which is preliminary data.</text>
</comment>
<dbReference type="InterPro" id="IPR014898">
    <property type="entry name" value="Znf_C2H2_LYAR"/>
</dbReference>
<dbReference type="SUPFAM" id="SSF57667">
    <property type="entry name" value="beta-beta-alpha zinc fingers"/>
    <property type="match status" value="2"/>
</dbReference>
<evidence type="ECO:0000313" key="11">
    <source>
        <dbReference type="Proteomes" id="UP000238350"/>
    </source>
</evidence>
<dbReference type="Gene3D" id="3.30.1490.490">
    <property type="match status" value="1"/>
</dbReference>
<dbReference type="AlphaFoldDB" id="A0A2T0FI09"/>
<keyword evidence="11" id="KW-1185">Reference proteome</keyword>
<dbReference type="Pfam" id="PF08790">
    <property type="entry name" value="zf-LYAR"/>
    <property type="match status" value="1"/>
</dbReference>
<name>A0A2T0FI09_9ASCO</name>
<evidence type="ECO:0000256" key="2">
    <source>
        <dbReference type="ARBA" id="ARBA00022723"/>
    </source>
</evidence>
<dbReference type="GO" id="GO:0006364">
    <property type="term" value="P:rRNA processing"/>
    <property type="evidence" value="ECO:0007669"/>
    <property type="project" value="TreeGrafter"/>
</dbReference>
<keyword evidence="5" id="KW-0862">Zinc</keyword>
<evidence type="ECO:0000256" key="1">
    <source>
        <dbReference type="ARBA" id="ARBA00004123"/>
    </source>
</evidence>
<proteinExistence type="inferred from homology"/>
<organism evidence="10 11">
    <name type="scientific">Wickerhamiella sorbophila</name>
    <dbReference type="NCBI Taxonomy" id="45607"/>
    <lineage>
        <taxon>Eukaryota</taxon>
        <taxon>Fungi</taxon>
        <taxon>Dikarya</taxon>
        <taxon>Ascomycota</taxon>
        <taxon>Saccharomycotina</taxon>
        <taxon>Dipodascomycetes</taxon>
        <taxon>Dipodascales</taxon>
        <taxon>Trichomonascaceae</taxon>
        <taxon>Wickerhamiella</taxon>
    </lineage>
</organism>
<dbReference type="GO" id="GO:0000122">
    <property type="term" value="P:negative regulation of transcription by RNA polymerase II"/>
    <property type="evidence" value="ECO:0007669"/>
    <property type="project" value="TreeGrafter"/>
</dbReference>
<keyword evidence="6" id="KW-0539">Nucleus</keyword>
<evidence type="ECO:0000256" key="8">
    <source>
        <dbReference type="PROSITE-ProRule" id="PRU01145"/>
    </source>
</evidence>
<evidence type="ECO:0000259" key="9">
    <source>
        <dbReference type="Pfam" id="PF08790"/>
    </source>
</evidence>
<dbReference type="PANTHER" id="PTHR13100:SF10">
    <property type="entry name" value="CELL GROWTH-REGULATING NUCLEOLAR PROTEIN"/>
    <property type="match status" value="1"/>
</dbReference>
<comment type="subcellular location">
    <subcellularLocation>
        <location evidence="1">Nucleus</location>
    </subcellularLocation>
</comment>
<dbReference type="PROSITE" id="PS51804">
    <property type="entry name" value="ZF_C2HC_LYAR"/>
    <property type="match status" value="2"/>
</dbReference>
<keyword evidence="2" id="KW-0479">Metal-binding</keyword>
<dbReference type="EMBL" id="NDIQ01000021">
    <property type="protein sequence ID" value="PRT54615.1"/>
    <property type="molecule type" value="Genomic_DNA"/>
</dbReference>
<dbReference type="PANTHER" id="PTHR13100">
    <property type="entry name" value="CELL GROWTH-REGULATING NUCLEOLAR PROTEIN LYAR"/>
    <property type="match status" value="1"/>
</dbReference>
<sequence>MVSFSCEVCNDTVIKKKLMGHFNRCPQAYFTCIDCNTTFEGTEFQKHTQCITEDQKYQGKLYKPKEKAATVEPKEKAVKVEPKVETKTAKVNKSKPKGAVMIKKAQTLDKVLKSLRKEHNLDKKDLLKALRLTSEGNLEWV</sequence>
<comment type="similarity">
    <text evidence="7">Belongs to the UPF0743 family.</text>
</comment>
<keyword evidence="4 8" id="KW-0863">Zinc-finger</keyword>
<evidence type="ECO:0000256" key="5">
    <source>
        <dbReference type="ARBA" id="ARBA00022833"/>
    </source>
</evidence>
<accession>A0A2T0FI09</accession>
<evidence type="ECO:0000256" key="4">
    <source>
        <dbReference type="ARBA" id="ARBA00022771"/>
    </source>
</evidence>
<dbReference type="OrthoDB" id="21474at2759"/>
<protein>
    <recommendedName>
        <fullName evidence="9">Zinc finger C2H2 LYAR-type domain-containing protein</fullName>
    </recommendedName>
</protein>
<dbReference type="GO" id="GO:0005730">
    <property type="term" value="C:nucleolus"/>
    <property type="evidence" value="ECO:0007669"/>
    <property type="project" value="TreeGrafter"/>
</dbReference>
<dbReference type="GO" id="GO:0003677">
    <property type="term" value="F:DNA binding"/>
    <property type="evidence" value="ECO:0007669"/>
    <property type="project" value="InterPro"/>
</dbReference>
<dbReference type="GeneID" id="36515983"/>
<evidence type="ECO:0000256" key="3">
    <source>
        <dbReference type="ARBA" id="ARBA00022737"/>
    </source>
</evidence>